<protein>
    <recommendedName>
        <fullName evidence="3">DUF4265 domain-containing protein</fullName>
    </recommendedName>
</protein>
<proteinExistence type="predicted"/>
<gene>
    <name evidence="1" type="ORF">GCM10009867_34300</name>
</gene>
<accession>A0ABN3UVS1</accession>
<organism evidence="1 2">
    <name type="scientific">Pedococcus aerophilus</name>
    <dbReference type="NCBI Taxonomy" id="436356"/>
    <lineage>
        <taxon>Bacteria</taxon>
        <taxon>Bacillati</taxon>
        <taxon>Actinomycetota</taxon>
        <taxon>Actinomycetes</taxon>
        <taxon>Micrococcales</taxon>
        <taxon>Intrasporangiaceae</taxon>
        <taxon>Pedococcus</taxon>
    </lineage>
</organism>
<reference evidence="2" key="1">
    <citation type="journal article" date="2019" name="Int. J. Syst. Evol. Microbiol.">
        <title>The Global Catalogue of Microorganisms (GCM) 10K type strain sequencing project: providing services to taxonomists for standard genome sequencing and annotation.</title>
        <authorList>
            <consortium name="The Broad Institute Genomics Platform"/>
            <consortium name="The Broad Institute Genome Sequencing Center for Infectious Disease"/>
            <person name="Wu L."/>
            <person name="Ma J."/>
        </authorList>
    </citation>
    <scope>NUCLEOTIDE SEQUENCE [LARGE SCALE GENOMIC DNA]</scope>
    <source>
        <strain evidence="2">JCM 16378</strain>
    </source>
</reference>
<dbReference type="Pfam" id="PF14085">
    <property type="entry name" value="DUF4265"/>
    <property type="match status" value="1"/>
</dbReference>
<comment type="caution">
    <text evidence="1">The sequence shown here is derived from an EMBL/GenBank/DDBJ whole genome shotgun (WGS) entry which is preliminary data.</text>
</comment>
<dbReference type="InterPro" id="IPR025361">
    <property type="entry name" value="DUF4265"/>
</dbReference>
<dbReference type="Proteomes" id="UP001501326">
    <property type="component" value="Unassembled WGS sequence"/>
</dbReference>
<dbReference type="EMBL" id="BAAARN010000005">
    <property type="protein sequence ID" value="GAA2739201.1"/>
    <property type="molecule type" value="Genomic_DNA"/>
</dbReference>
<evidence type="ECO:0000313" key="2">
    <source>
        <dbReference type="Proteomes" id="UP001501326"/>
    </source>
</evidence>
<evidence type="ECO:0000313" key="1">
    <source>
        <dbReference type="EMBL" id="GAA2739201.1"/>
    </source>
</evidence>
<sequence>MTGPVAEDHSGRPVHVFVALEEDEDGYPPYEAEELDAVMRPDGACTIVGTPVFTSGLAVEDIVSVVEVEDGQWWVTDVLLESGHGVVRVVPLGETSFDVVVEALARLGCRAHETSFGLVAADVPPEVDAPSLLALLAAGREDGRWDFDLGVEPG</sequence>
<name>A0ABN3UVS1_9MICO</name>
<evidence type="ECO:0008006" key="3">
    <source>
        <dbReference type="Google" id="ProtNLM"/>
    </source>
</evidence>
<dbReference type="RefSeq" id="WP_344195703.1">
    <property type="nucleotide sequence ID" value="NZ_BAAARN010000005.1"/>
</dbReference>
<keyword evidence="2" id="KW-1185">Reference proteome</keyword>